<feature type="compositionally biased region" description="Polar residues" evidence="5">
    <location>
        <begin position="52"/>
        <end position="70"/>
    </location>
</feature>
<gene>
    <name evidence="6" type="primary">SEC65</name>
    <name evidence="6" type="ORF">BGZ97_007501</name>
</gene>
<keyword evidence="2" id="KW-0963">Cytoplasm</keyword>
<evidence type="ECO:0000256" key="4">
    <source>
        <dbReference type="ARBA" id="ARBA00023274"/>
    </source>
</evidence>
<dbReference type="InterPro" id="IPR036521">
    <property type="entry name" value="SRP19-like_sf"/>
</dbReference>
<dbReference type="InterPro" id="IPR002778">
    <property type="entry name" value="Signal_recog_particle_SRP19"/>
</dbReference>
<dbReference type="OrthoDB" id="2190947at2759"/>
<evidence type="ECO:0000256" key="2">
    <source>
        <dbReference type="ARBA" id="ARBA00022490"/>
    </source>
</evidence>
<evidence type="ECO:0000256" key="1">
    <source>
        <dbReference type="ARBA" id="ARBA00004496"/>
    </source>
</evidence>
<keyword evidence="7" id="KW-1185">Reference proteome</keyword>
<dbReference type="PANTHER" id="PTHR17453">
    <property type="entry name" value="SIGNAL RECOGNITION PARTICLE 19 KD PROTEIN"/>
    <property type="match status" value="1"/>
</dbReference>
<dbReference type="SUPFAM" id="SSF69695">
    <property type="entry name" value="SRP19"/>
    <property type="match status" value="1"/>
</dbReference>
<feature type="region of interest" description="Disordered" evidence="5">
    <location>
        <begin position="18"/>
        <end position="70"/>
    </location>
</feature>
<evidence type="ECO:0000313" key="7">
    <source>
        <dbReference type="Proteomes" id="UP000823405"/>
    </source>
</evidence>
<dbReference type="GO" id="GO:0006617">
    <property type="term" value="P:SRP-dependent cotranslational protein targeting to membrane, signal sequence recognition"/>
    <property type="evidence" value="ECO:0007669"/>
    <property type="project" value="TreeGrafter"/>
</dbReference>
<evidence type="ECO:0000256" key="3">
    <source>
        <dbReference type="ARBA" id="ARBA00023135"/>
    </source>
</evidence>
<keyword evidence="3" id="KW-0733">Signal recognition particle</keyword>
<dbReference type="Pfam" id="PF01922">
    <property type="entry name" value="SRP19"/>
    <property type="match status" value="1"/>
</dbReference>
<reference evidence="6" key="1">
    <citation type="journal article" date="2020" name="Fungal Divers.">
        <title>Resolving the Mortierellaceae phylogeny through synthesis of multi-gene phylogenetics and phylogenomics.</title>
        <authorList>
            <person name="Vandepol N."/>
            <person name="Liber J."/>
            <person name="Desiro A."/>
            <person name="Na H."/>
            <person name="Kennedy M."/>
            <person name="Barry K."/>
            <person name="Grigoriev I.V."/>
            <person name="Miller A.N."/>
            <person name="O'Donnell K."/>
            <person name="Stajich J.E."/>
            <person name="Bonito G."/>
        </authorList>
    </citation>
    <scope>NUCLEOTIDE SEQUENCE</scope>
    <source>
        <strain evidence="6">NVP60</strain>
    </source>
</reference>
<dbReference type="PANTHER" id="PTHR17453:SF0">
    <property type="entry name" value="SIGNAL RECOGNITION PARTICLE 19 KDA PROTEIN"/>
    <property type="match status" value="1"/>
</dbReference>
<name>A0A9P6RD22_9FUNG</name>
<dbReference type="GO" id="GO:0008312">
    <property type="term" value="F:7S RNA binding"/>
    <property type="evidence" value="ECO:0007669"/>
    <property type="project" value="InterPro"/>
</dbReference>
<protein>
    <submittedName>
        <fullName evidence="6">Signal recognition particle subunit</fullName>
    </submittedName>
</protein>
<evidence type="ECO:0000256" key="5">
    <source>
        <dbReference type="SAM" id="MobiDB-lite"/>
    </source>
</evidence>
<organism evidence="6 7">
    <name type="scientific">Linnemannia gamsii</name>
    <dbReference type="NCBI Taxonomy" id="64522"/>
    <lineage>
        <taxon>Eukaryota</taxon>
        <taxon>Fungi</taxon>
        <taxon>Fungi incertae sedis</taxon>
        <taxon>Mucoromycota</taxon>
        <taxon>Mortierellomycotina</taxon>
        <taxon>Mortierellomycetes</taxon>
        <taxon>Mortierellales</taxon>
        <taxon>Mortierellaceae</taxon>
        <taxon>Linnemannia</taxon>
    </lineage>
</organism>
<feature type="compositionally biased region" description="Low complexity" evidence="5">
    <location>
        <begin position="252"/>
        <end position="275"/>
    </location>
</feature>
<sequence>MSKTSSLNILRKTKNKDSFFIDDESDHEDGQIQEEDEFDLDNMDFPLPTDDAPSSSSGGQYNSHGISSSAPLTPEQLAQIQSLMDTGAVGGKGNVGENGVRYVSMEEADQFKNWMCLYPCYIDGTKTVAEGRKIPKSKACVKQPWAKDIVEALKELMLSQAFEPGKTHPRDWANRGRVRVLFKENGRFCHPTIRTKNELLIRIAASINKIHAKEETSGTKRPEYSPLSPLTPLSIVMPGMANADPLAGFLGGNDDSSSSSAAQQQIGDSSSGAAQPSPESKRQKKLAKKPKRVMIRG</sequence>
<dbReference type="AlphaFoldDB" id="A0A9P6RD22"/>
<evidence type="ECO:0000313" key="6">
    <source>
        <dbReference type="EMBL" id="KAG0316053.1"/>
    </source>
</evidence>
<keyword evidence="4" id="KW-0687">Ribonucleoprotein</keyword>
<feature type="compositionally biased region" description="Basic residues" evidence="5">
    <location>
        <begin position="282"/>
        <end position="297"/>
    </location>
</feature>
<accession>A0A9P6RD22</accession>
<dbReference type="Gene3D" id="3.30.56.30">
    <property type="entry name" value="Signal recognition particle, SRP19-like subunit"/>
    <property type="match status" value="1"/>
</dbReference>
<dbReference type="FunFam" id="3.30.56.30:FF:000003">
    <property type="entry name" value="Signal recognition particle SEC65 subunit"/>
    <property type="match status" value="1"/>
</dbReference>
<comment type="subcellular location">
    <subcellularLocation>
        <location evidence="1">Cytoplasm</location>
    </subcellularLocation>
</comment>
<dbReference type="Proteomes" id="UP000823405">
    <property type="component" value="Unassembled WGS sequence"/>
</dbReference>
<comment type="caution">
    <text evidence="6">The sequence shown here is derived from an EMBL/GenBank/DDBJ whole genome shotgun (WGS) entry which is preliminary data.</text>
</comment>
<feature type="compositionally biased region" description="Acidic residues" evidence="5">
    <location>
        <begin position="20"/>
        <end position="42"/>
    </location>
</feature>
<dbReference type="EMBL" id="JAAAIN010000334">
    <property type="protein sequence ID" value="KAG0316053.1"/>
    <property type="molecule type" value="Genomic_DNA"/>
</dbReference>
<feature type="region of interest" description="Disordered" evidence="5">
    <location>
        <begin position="246"/>
        <end position="297"/>
    </location>
</feature>
<proteinExistence type="predicted"/>
<dbReference type="GO" id="GO:0005786">
    <property type="term" value="C:signal recognition particle, endoplasmic reticulum targeting"/>
    <property type="evidence" value="ECO:0007669"/>
    <property type="project" value="UniProtKB-KW"/>
</dbReference>